<evidence type="ECO:0000256" key="1">
    <source>
        <dbReference type="ARBA" id="ARBA00000085"/>
    </source>
</evidence>
<sequence length="313" mass="34304">MTMRLADPKKDAELIVCPRIAASPMKLLSRVSTSRIQAARMRTISTERLSFRRGHPIAIKGSSATQTSRKNTIAATFKKSIVSPELNGVFRNTTSSERRLQASIAVPVWQSRARARARLEKSILRPIERRLRLAGTSRVTWSTGRSDWGYGMDLAEEPGIFTWDLATDTVYADSALANLFGLDPEQTIAGLPIIKYLDRIHPDDKPSVAKAISDSVVTGDPYRHDYRVFDRSGQIVAVAAFGRCFRDAAGNPSHYAGIVFRTNDQSQQDELSAHCSAAFKIAKSSGLQATADALEVILKELATPIPSGIAPLH</sequence>
<dbReference type="PANTHER" id="PTHR43304">
    <property type="entry name" value="PHYTOCHROME-LIKE PROTEIN CPH1"/>
    <property type="match status" value="1"/>
</dbReference>
<evidence type="ECO:0000259" key="6">
    <source>
        <dbReference type="PROSITE" id="PS50112"/>
    </source>
</evidence>
<reference evidence="7 8" key="1">
    <citation type="submission" date="2020-08" db="EMBL/GenBank/DDBJ databases">
        <title>Genomic Encyclopedia of Type Strains, Phase IV (KMG-V): Genome sequencing to study the core and pangenomes of soil and plant-associated prokaryotes.</title>
        <authorList>
            <person name="Whitman W."/>
        </authorList>
    </citation>
    <scope>NUCLEOTIDE SEQUENCE [LARGE SCALE GENOMIC DNA]</scope>
    <source>
        <strain evidence="7 8">SEMIA 4011</strain>
    </source>
</reference>
<dbReference type="PANTHER" id="PTHR43304:SF1">
    <property type="entry name" value="PAC DOMAIN-CONTAINING PROTEIN"/>
    <property type="match status" value="1"/>
</dbReference>
<dbReference type="SUPFAM" id="SSF55785">
    <property type="entry name" value="PYP-like sensor domain (PAS domain)"/>
    <property type="match status" value="1"/>
</dbReference>
<dbReference type="EC" id="2.7.13.3" evidence="2"/>
<dbReference type="InterPro" id="IPR052162">
    <property type="entry name" value="Sensor_kinase/Photoreceptor"/>
</dbReference>
<keyword evidence="5" id="KW-0418">Kinase</keyword>
<dbReference type="Pfam" id="PF08447">
    <property type="entry name" value="PAS_3"/>
    <property type="match status" value="1"/>
</dbReference>
<keyword evidence="4" id="KW-0808">Transferase</keyword>
<dbReference type="EMBL" id="JACIIJ010000009">
    <property type="protein sequence ID" value="MBB6223162.1"/>
    <property type="molecule type" value="Genomic_DNA"/>
</dbReference>
<dbReference type="CDD" id="cd00130">
    <property type="entry name" value="PAS"/>
    <property type="match status" value="1"/>
</dbReference>
<evidence type="ECO:0000256" key="3">
    <source>
        <dbReference type="ARBA" id="ARBA00022553"/>
    </source>
</evidence>
<dbReference type="PROSITE" id="PS50112">
    <property type="entry name" value="PAS"/>
    <property type="match status" value="1"/>
</dbReference>
<organism evidence="7 8">
    <name type="scientific">Rhizobium leguminosarum</name>
    <dbReference type="NCBI Taxonomy" id="384"/>
    <lineage>
        <taxon>Bacteria</taxon>
        <taxon>Pseudomonadati</taxon>
        <taxon>Pseudomonadota</taxon>
        <taxon>Alphaproteobacteria</taxon>
        <taxon>Hyphomicrobiales</taxon>
        <taxon>Rhizobiaceae</taxon>
        <taxon>Rhizobium/Agrobacterium group</taxon>
        <taxon>Rhizobium</taxon>
    </lineage>
</organism>
<name>A0A7W9ZWV8_RHILE</name>
<dbReference type="InterPro" id="IPR035965">
    <property type="entry name" value="PAS-like_dom_sf"/>
</dbReference>
<evidence type="ECO:0000313" key="7">
    <source>
        <dbReference type="EMBL" id="MBB6223162.1"/>
    </source>
</evidence>
<accession>A0A7W9ZWV8</accession>
<proteinExistence type="predicted"/>
<evidence type="ECO:0000256" key="5">
    <source>
        <dbReference type="ARBA" id="ARBA00022777"/>
    </source>
</evidence>
<keyword evidence="3" id="KW-0597">Phosphoprotein</keyword>
<protein>
    <recommendedName>
        <fullName evidence="2">histidine kinase</fullName>
        <ecNumber evidence="2">2.7.13.3</ecNumber>
    </recommendedName>
</protein>
<feature type="domain" description="PAS" evidence="6">
    <location>
        <begin position="160"/>
        <end position="219"/>
    </location>
</feature>
<comment type="caution">
    <text evidence="7">The sequence shown here is derived from an EMBL/GenBank/DDBJ whole genome shotgun (WGS) entry which is preliminary data.</text>
</comment>
<evidence type="ECO:0000313" key="8">
    <source>
        <dbReference type="Proteomes" id="UP000517187"/>
    </source>
</evidence>
<comment type="catalytic activity">
    <reaction evidence="1">
        <text>ATP + protein L-histidine = ADP + protein N-phospho-L-histidine.</text>
        <dbReference type="EC" id="2.7.13.3"/>
    </reaction>
</comment>
<gene>
    <name evidence="7" type="ORF">GGE66_004148</name>
</gene>
<dbReference type="InterPro" id="IPR000014">
    <property type="entry name" value="PAS"/>
</dbReference>
<dbReference type="InterPro" id="IPR013655">
    <property type="entry name" value="PAS_fold_3"/>
</dbReference>
<dbReference type="AlphaFoldDB" id="A0A7W9ZWV8"/>
<dbReference type="GO" id="GO:0004673">
    <property type="term" value="F:protein histidine kinase activity"/>
    <property type="evidence" value="ECO:0007669"/>
    <property type="project" value="UniProtKB-EC"/>
</dbReference>
<evidence type="ECO:0000256" key="4">
    <source>
        <dbReference type="ARBA" id="ARBA00022679"/>
    </source>
</evidence>
<evidence type="ECO:0000256" key="2">
    <source>
        <dbReference type="ARBA" id="ARBA00012438"/>
    </source>
</evidence>
<dbReference type="Proteomes" id="UP000517187">
    <property type="component" value="Unassembled WGS sequence"/>
</dbReference>
<dbReference type="Gene3D" id="3.30.450.20">
    <property type="entry name" value="PAS domain"/>
    <property type="match status" value="1"/>
</dbReference>